<keyword evidence="1" id="KW-0472">Membrane</keyword>
<sequence>MKTELNLILNKTPFKTISLLLLCWLVMVLVNYYINTHIFYIGTRITFPMSVVYFSPLYLKGIFFAVCFLVFSSIVTYYHSTISKKNIILAYFIMIILGNLAQGSMHQSFLRSIVDTDFQYYHDAILIDNGKVFLSQFNEIQQDLKMHSKTHPPFTVWIHYFFLKLTNNSPIGLAYGLSALGLISVFPLLKILKLFNFSDAKRNLFVILFAAIPSINIYSIVSIDAIYLTFSLYFLYGLLYSIKTQKISFISIFYMFLGFTFSNMISFGGTFLVCVSVIASIYQWRKKKEIATLTNSIIVGLLFGIMMILFYTLLNYNHIEGFFTASRLENPRGFRGFDEPRIYFFTRIENISEIILFLSLGFFAFLLQPSKLYLKKTDVNYYLPLIALFSLVLMYVAGAYCTGETARACIFIYPYLLLFLFNVRDYNILKTITYLAIFQTFGMQMLGDYLW</sequence>
<feature type="transmembrane region" description="Helical" evidence="1">
    <location>
        <begin position="248"/>
        <end position="281"/>
    </location>
</feature>
<feature type="transmembrane region" description="Helical" evidence="1">
    <location>
        <begin position="57"/>
        <end position="78"/>
    </location>
</feature>
<evidence type="ECO:0000313" key="3">
    <source>
        <dbReference type="Proteomes" id="UP000008641"/>
    </source>
</evidence>
<dbReference type="EMBL" id="CP002455">
    <property type="protein sequence ID" value="ADX67322.1"/>
    <property type="molecule type" value="Genomic_DNA"/>
</dbReference>
<proteinExistence type="predicted"/>
<dbReference type="KEGG" id="wvi:Weevi_0603"/>
<evidence type="ECO:0008006" key="4">
    <source>
        <dbReference type="Google" id="ProtNLM"/>
    </source>
</evidence>
<accession>F0NZR3</accession>
<feature type="transmembrane region" description="Helical" evidence="1">
    <location>
        <begin position="405"/>
        <end position="423"/>
    </location>
</feature>
<keyword evidence="1" id="KW-1133">Transmembrane helix</keyword>
<feature type="transmembrane region" description="Helical" evidence="1">
    <location>
        <begin position="293"/>
        <end position="314"/>
    </location>
</feature>
<feature type="transmembrane region" description="Helical" evidence="1">
    <location>
        <begin position="204"/>
        <end position="236"/>
    </location>
</feature>
<organism evidence="2 3">
    <name type="scientific">Weeksella virosa (strain ATCC 43766 / DSM 16922 / JCM 21250 / CCUG 30538 / CDC 9751 / IAM 14551 / NBRC 16016 / NCTC 11634 / CL345/78)</name>
    <dbReference type="NCBI Taxonomy" id="865938"/>
    <lineage>
        <taxon>Bacteria</taxon>
        <taxon>Pseudomonadati</taxon>
        <taxon>Bacteroidota</taxon>
        <taxon>Flavobacteriia</taxon>
        <taxon>Flavobacteriales</taxon>
        <taxon>Weeksellaceae</taxon>
        <taxon>Weeksella</taxon>
    </lineage>
</organism>
<evidence type="ECO:0000313" key="2">
    <source>
        <dbReference type="EMBL" id="ADX67322.1"/>
    </source>
</evidence>
<feature type="transmembrane region" description="Helical" evidence="1">
    <location>
        <begin position="87"/>
        <end position="105"/>
    </location>
</feature>
<reference evidence="2 3" key="1">
    <citation type="journal article" date="2011" name="Stand. Genomic Sci.">
        <title>Complete genome sequence of Weeksella virosa type strain (9751).</title>
        <authorList>
            <person name="Lang E."/>
            <person name="Teshima H."/>
            <person name="Lucas S."/>
            <person name="Lapidus A."/>
            <person name="Hammon N."/>
            <person name="Deshpande S."/>
            <person name="Nolan M."/>
            <person name="Cheng J.F."/>
            <person name="Pitluck S."/>
            <person name="Liolios K."/>
            <person name="Pagani I."/>
            <person name="Mikhailova N."/>
            <person name="Ivanova N."/>
            <person name="Mavromatis K."/>
            <person name="Pati A."/>
            <person name="Tapia R."/>
            <person name="Han C."/>
            <person name="Goodwin L."/>
            <person name="Chen A."/>
            <person name="Palaniappan K."/>
            <person name="Land M."/>
            <person name="Hauser L."/>
            <person name="Chang Y.J."/>
            <person name="Jeffries C.D."/>
            <person name="Brambilla E.M."/>
            <person name="Kopitz M."/>
            <person name="Rohde M."/>
            <person name="Goker M."/>
            <person name="Tindall B.J."/>
            <person name="Detter J.C."/>
            <person name="Woyke T."/>
            <person name="Bristow J."/>
            <person name="Eisen J.A."/>
            <person name="Markowitz V."/>
            <person name="Hugenholtz P."/>
            <person name="Klenk H.P."/>
            <person name="Kyrpides N.C."/>
        </authorList>
    </citation>
    <scope>NUCLEOTIDE SEQUENCE [LARGE SCALE GENOMIC DNA]</scope>
    <source>
        <strain evidence="3">ATCC 43766 / DSM 16922 / JCM 21250 / NBRC 16016 / NCTC 11634 / CL345/78</strain>
    </source>
</reference>
<feature type="transmembrane region" description="Helical" evidence="1">
    <location>
        <begin position="12"/>
        <end position="34"/>
    </location>
</feature>
<feature type="transmembrane region" description="Helical" evidence="1">
    <location>
        <begin position="350"/>
        <end position="367"/>
    </location>
</feature>
<dbReference type="eggNOG" id="ENOG502ZBEV">
    <property type="taxonomic scope" value="Bacteria"/>
</dbReference>
<keyword evidence="3" id="KW-1185">Reference proteome</keyword>
<evidence type="ECO:0000256" key="1">
    <source>
        <dbReference type="SAM" id="Phobius"/>
    </source>
</evidence>
<dbReference type="AlphaFoldDB" id="F0NZR3"/>
<protein>
    <recommendedName>
        <fullName evidence="4">Glycosyltransferase RgtA/B/C/D-like domain-containing protein</fullName>
    </recommendedName>
</protein>
<dbReference type="HOGENOM" id="CLU_606838_0_0_10"/>
<keyword evidence="1" id="KW-0812">Transmembrane</keyword>
<reference evidence="3" key="2">
    <citation type="journal article" date="2011" name="Stand. Genomic Sci.">
        <title>Complete genome sequence of Weeksella virosa type strain (9751T).</title>
        <authorList>
            <person name="Lang E."/>
            <person name="Teshima H."/>
            <person name="Lucas S."/>
            <person name="Lapidus A."/>
            <person name="Hammon N."/>
            <person name="Deshpande S."/>
            <person name="Nolan M."/>
            <person name="Cheng J."/>
            <person name="Pitluck S."/>
            <person name="Liolios K."/>
            <person name="Pagani I."/>
            <person name="Mikhailova N."/>
            <person name="Ivanova N."/>
            <person name="Mavromatis K."/>
            <person name="Pati A."/>
            <person name="Tapia R."/>
            <person name="Han C."/>
            <person name="Goodwin L."/>
            <person name="Chen A."/>
            <person name="Palaniappan K."/>
            <person name="Land M."/>
            <person name="Hauser L."/>
            <person name="Chang Y."/>
            <person name="Jeffries C."/>
            <person name="Brambilla E."/>
            <person name="Kopitz M."/>
            <person name="Rohde M."/>
            <person name="Goker M."/>
            <person name="Tindall B."/>
            <person name="Detter J."/>
            <person name="Woyke T."/>
            <person name="Bristow J."/>
            <person name="Eisen J."/>
            <person name="Markowitz V."/>
            <person name="Hugenholtz P."/>
            <person name="Klenk H."/>
            <person name="Kyrpides N."/>
        </authorList>
    </citation>
    <scope>NUCLEOTIDE SEQUENCE [LARGE SCALE GENOMIC DNA]</scope>
    <source>
        <strain evidence="3">ATCC 43766 / DSM 16922 / JCM 21250 / NBRC 16016 / NCTC 11634 / CL345/78</strain>
    </source>
</reference>
<feature type="transmembrane region" description="Helical" evidence="1">
    <location>
        <begin position="379"/>
        <end position="399"/>
    </location>
</feature>
<gene>
    <name evidence="2" type="ordered locus">Weevi_0603</name>
</gene>
<feature type="transmembrane region" description="Helical" evidence="1">
    <location>
        <begin position="171"/>
        <end position="192"/>
    </location>
</feature>
<dbReference type="Proteomes" id="UP000008641">
    <property type="component" value="Chromosome"/>
</dbReference>
<name>F0NZR3_WEEVC</name>